<dbReference type="AlphaFoldDB" id="A0AAV4SPH8"/>
<protein>
    <submittedName>
        <fullName evidence="1">Uncharacterized protein</fullName>
    </submittedName>
</protein>
<accession>A0AAV4SPH8</accession>
<reference evidence="1 2" key="1">
    <citation type="submission" date="2021-06" db="EMBL/GenBank/DDBJ databases">
        <title>Caerostris darwini draft genome.</title>
        <authorList>
            <person name="Kono N."/>
            <person name="Arakawa K."/>
        </authorList>
    </citation>
    <scope>NUCLEOTIDE SEQUENCE [LARGE SCALE GENOMIC DNA]</scope>
</reference>
<keyword evidence="2" id="KW-1185">Reference proteome</keyword>
<evidence type="ECO:0000313" key="2">
    <source>
        <dbReference type="Proteomes" id="UP001054837"/>
    </source>
</evidence>
<gene>
    <name evidence="1" type="ORF">CDAR_207081</name>
</gene>
<evidence type="ECO:0000313" key="1">
    <source>
        <dbReference type="EMBL" id="GIY35161.1"/>
    </source>
</evidence>
<name>A0AAV4SPH8_9ARAC</name>
<organism evidence="1 2">
    <name type="scientific">Caerostris darwini</name>
    <dbReference type="NCBI Taxonomy" id="1538125"/>
    <lineage>
        <taxon>Eukaryota</taxon>
        <taxon>Metazoa</taxon>
        <taxon>Ecdysozoa</taxon>
        <taxon>Arthropoda</taxon>
        <taxon>Chelicerata</taxon>
        <taxon>Arachnida</taxon>
        <taxon>Araneae</taxon>
        <taxon>Araneomorphae</taxon>
        <taxon>Entelegynae</taxon>
        <taxon>Araneoidea</taxon>
        <taxon>Araneidae</taxon>
        <taxon>Caerostris</taxon>
    </lineage>
</organism>
<comment type="caution">
    <text evidence="1">The sequence shown here is derived from an EMBL/GenBank/DDBJ whole genome shotgun (WGS) entry which is preliminary data.</text>
</comment>
<dbReference type="EMBL" id="BPLQ01008142">
    <property type="protein sequence ID" value="GIY35161.1"/>
    <property type="molecule type" value="Genomic_DNA"/>
</dbReference>
<sequence>MPFAPTAPSISKALFTMCLVHYSNIGGEYQISSRVYWLLLKEPFTNSSLYPPKYKTKIAVLCPNPECICLFSSIGGDSVQVAFLSIPLALKDILVVLIS</sequence>
<dbReference type="Proteomes" id="UP001054837">
    <property type="component" value="Unassembled WGS sequence"/>
</dbReference>
<proteinExistence type="predicted"/>